<evidence type="ECO:0000256" key="6">
    <source>
        <dbReference type="ARBA" id="ARBA00022786"/>
    </source>
</evidence>
<protein>
    <recommendedName>
        <fullName evidence="11">O-fucosyltransferase family protein</fullName>
    </recommendedName>
</protein>
<evidence type="ECO:0000256" key="9">
    <source>
        <dbReference type="ARBA" id="ARBA00023253"/>
    </source>
</evidence>
<evidence type="ECO:0000259" key="14">
    <source>
        <dbReference type="PROSITE" id="PS50600"/>
    </source>
</evidence>
<keyword evidence="7" id="KW-0378">Hydrolase</keyword>
<organism evidence="15 16">
    <name type="scientific">Hevea brasiliensis</name>
    <name type="common">Para rubber tree</name>
    <name type="synonym">Siphonia brasiliensis</name>
    <dbReference type="NCBI Taxonomy" id="3981"/>
    <lineage>
        <taxon>Eukaryota</taxon>
        <taxon>Viridiplantae</taxon>
        <taxon>Streptophyta</taxon>
        <taxon>Embryophyta</taxon>
        <taxon>Tracheophyta</taxon>
        <taxon>Spermatophyta</taxon>
        <taxon>Magnoliopsida</taxon>
        <taxon>eudicotyledons</taxon>
        <taxon>Gunneridae</taxon>
        <taxon>Pentapetalae</taxon>
        <taxon>rosids</taxon>
        <taxon>fabids</taxon>
        <taxon>Malpighiales</taxon>
        <taxon>Euphorbiaceae</taxon>
        <taxon>Crotonoideae</taxon>
        <taxon>Micrandreae</taxon>
        <taxon>Hevea</taxon>
    </lineage>
</organism>
<evidence type="ECO:0000256" key="8">
    <source>
        <dbReference type="ARBA" id="ARBA00022807"/>
    </source>
</evidence>
<evidence type="ECO:0000256" key="11">
    <source>
        <dbReference type="ARBA" id="ARBA00030350"/>
    </source>
</evidence>
<dbReference type="InterPro" id="IPR024709">
    <property type="entry name" value="FucosylTrfase_pln"/>
</dbReference>
<dbReference type="PANTHER" id="PTHR47764:SF2">
    <property type="entry name" value="UBIQUITIN-LIKE PROTEASE FAMILY PROFILE DOMAIN-CONTAINING PROTEIN"/>
    <property type="match status" value="1"/>
</dbReference>
<name>A0A6A6MI90_HEVBR</name>
<dbReference type="GO" id="GO:0016757">
    <property type="term" value="F:glycosyltransferase activity"/>
    <property type="evidence" value="ECO:0007669"/>
    <property type="project" value="UniProtKB-KW"/>
</dbReference>
<accession>A0A6A6MI90</accession>
<dbReference type="Pfam" id="PF25352">
    <property type="entry name" value="PH_ULP"/>
    <property type="match status" value="1"/>
</dbReference>
<keyword evidence="6" id="KW-0833">Ubl conjugation pathway</keyword>
<dbReference type="GO" id="GO:0008234">
    <property type="term" value="F:cysteine-type peptidase activity"/>
    <property type="evidence" value="ECO:0007669"/>
    <property type="project" value="UniProtKB-KW"/>
</dbReference>
<evidence type="ECO:0000256" key="1">
    <source>
        <dbReference type="ARBA" id="ARBA00005234"/>
    </source>
</evidence>
<dbReference type="InterPro" id="IPR057375">
    <property type="entry name" value="ULP2A/B_PH"/>
</dbReference>
<evidence type="ECO:0000256" key="12">
    <source>
        <dbReference type="ARBA" id="ARBA00057729"/>
    </source>
</evidence>
<dbReference type="GO" id="GO:0006508">
    <property type="term" value="P:proteolysis"/>
    <property type="evidence" value="ECO:0007669"/>
    <property type="project" value="UniProtKB-KW"/>
</dbReference>
<evidence type="ECO:0000256" key="13">
    <source>
        <dbReference type="SAM" id="MobiDB-lite"/>
    </source>
</evidence>
<dbReference type="Gene3D" id="3.30.310.130">
    <property type="entry name" value="Ubiquitin-related"/>
    <property type="match status" value="1"/>
</dbReference>
<evidence type="ECO:0000313" key="16">
    <source>
        <dbReference type="Proteomes" id="UP000467840"/>
    </source>
</evidence>
<feature type="compositionally biased region" description="Polar residues" evidence="13">
    <location>
        <begin position="171"/>
        <end position="180"/>
    </location>
</feature>
<comment type="similarity">
    <text evidence="2">Belongs to the glycosyltransferase GT106 family.</text>
</comment>
<gene>
    <name evidence="15" type="ORF">GH714_026432</name>
</gene>
<dbReference type="SUPFAM" id="SSF54001">
    <property type="entry name" value="Cysteine proteinases"/>
    <property type="match status" value="1"/>
</dbReference>
<evidence type="ECO:0000256" key="10">
    <source>
        <dbReference type="ARBA" id="ARBA00023277"/>
    </source>
</evidence>
<feature type="compositionally biased region" description="Basic and acidic residues" evidence="13">
    <location>
        <begin position="107"/>
        <end position="121"/>
    </location>
</feature>
<feature type="region of interest" description="Disordered" evidence="13">
    <location>
        <begin position="913"/>
        <end position="950"/>
    </location>
</feature>
<dbReference type="GO" id="GO:0006004">
    <property type="term" value="P:fucose metabolic process"/>
    <property type="evidence" value="ECO:0007669"/>
    <property type="project" value="UniProtKB-KW"/>
</dbReference>
<keyword evidence="8" id="KW-0788">Thiol protease</keyword>
<keyword evidence="4" id="KW-0328">Glycosyltransferase</keyword>
<dbReference type="InterPro" id="IPR003653">
    <property type="entry name" value="Peptidase_C48_C"/>
</dbReference>
<feature type="domain" description="Ubiquitin-like protease family profile" evidence="14">
    <location>
        <begin position="362"/>
        <end position="557"/>
    </location>
</feature>
<comment type="caution">
    <text evidence="15">The sequence shown here is derived from an EMBL/GenBank/DDBJ whole genome shotgun (WGS) entry which is preliminary data.</text>
</comment>
<dbReference type="Pfam" id="PF02902">
    <property type="entry name" value="Peptidase_C48"/>
    <property type="match status" value="1"/>
</dbReference>
<feature type="region of interest" description="Disordered" evidence="13">
    <location>
        <begin position="146"/>
        <end position="181"/>
    </location>
</feature>
<evidence type="ECO:0000256" key="4">
    <source>
        <dbReference type="ARBA" id="ARBA00022676"/>
    </source>
</evidence>
<feature type="region of interest" description="Disordered" evidence="13">
    <location>
        <begin position="88"/>
        <end position="128"/>
    </location>
</feature>
<dbReference type="Pfam" id="PF10250">
    <property type="entry name" value="O-FucT"/>
    <property type="match status" value="1"/>
</dbReference>
<dbReference type="InterPro" id="IPR019378">
    <property type="entry name" value="GDP-Fuc_O-FucTrfase"/>
</dbReference>
<dbReference type="Gene3D" id="1.10.418.20">
    <property type="match status" value="1"/>
</dbReference>
<evidence type="ECO:0000256" key="5">
    <source>
        <dbReference type="ARBA" id="ARBA00022679"/>
    </source>
</evidence>
<sequence length="1481" mass="165001">MKSGLEVFDFKEEDELAEYAAGKILRKFKNPSLDNPAFLKCDFLECVAQGSAAVKKESGTITCIDVDAIEYGNSSYSATAYSPLEAVRDDSTTKEDNRDGAYQSESLSHEKDSCSKMDNNESKSSFIEQEGRVSYNEALSPRKSQSNCALAASPSHSGPVFNVKSDADASMNESSPSTPASDIAENGAILNGHSSNNYFSASEMDIINIAVDYVVYRDNYCTGCLVTFSCDGIKISGMPAYGDDGTFRFERGIDDIIRIESQHLQRFGTVTVKLHLLSKDAAQSTNAYGVEQLEFAIYEPNWSGKLEEIASLNIKYLALSAMVHENVSMDERSDLLRQRPYFPIFDEAVEDVVYPKGDSDAVSISKRDFDLLQPEKFINDTIIDFYIKYLKNQIPPDEKHRFHFFNSFFFFRKLADLDKDPSSASDGRAAFLRVHKWTRKVDMFGKDYVFVPVNFNLHWSLLVICHPGEVAGLKDEDLGNYLRVPCILHMDSIKGTHAGLKNLVQSYLWEEWKSRQKEASEDLSSKFLNLRFVQLELPQQENSFDCGLFLLHYLELFLAEAPVNFTPFKINEFSKFLNVDWFPPAEASLKRTLIQRLISELLENCPRELSSGDCSDEPECSLPENNEKETRVQFVSEECTPAVACHGNLSTSDASQGIEITLLEASSVRNSDCVNDPGLVLREFFEPGVAAGSLLAHCSSFDQQSYYRLNGAMSQQIENHAETGEPFVYFPSGDVLFQQIAGITPQAGFIPYPLSGFGTDPSWNPGISMQGEDDGSSPETSICASDDSDVGIIENCPVEKDLDLAQEEKIDQQMSLSMEKIELLTEKLATSSSEMLETSAIKKIIGDDVVAESDEKQMIEVNVMAESEEQQAAKRQVNMMAESDEKQMIEVNVMAESNEKQIIGNNVMAESEEQQAAKRPVNVMAESEEQQAAKRSRVTPPEEGERDTIGSLSKDLHLVRVFYSNRAIMKQLLYTHQNHSQRMAFAGLLLILLPIFFPRLFGPLGRASPALFSEWNAPKPRHLPLLKAALTRHILTRQQSELWSPLPYQGWIPCSGQSTVPSLPKKSGGYIQVFLDGGLNQQRMGICDAVAVAKILNATLVIPPLNSFVDIFDVDHFIDVLRHEISIVKEPPSEYSWSTREYYATGIRATRIKTAPLHASANWYLENVLPVLQSYGIVAIAPFSHRLAFDKLPTNIQRLRCKVNFEALVFVPGIKSLGDTLVHRLRYGDSGTEFLKERRGDAEKVGSGKFVVLHLRFDKDMAAHSACDFGGGKAEKLALAKYRQVLWQGRVLNSQFSDEELRSQGRCPLTPEEIGLLLAALGFSNSTRLYLASHKVYGGEARISTLKQLFPMMEDKKSLASAEELVEVEGKASLLAAVDYYVSLQSNVFISASPGNMHNALVNRSLLILCAICDSGAQSLLEPEDHKTKHGAAGPAFPEKSLEWSEFQLAVVNGHKSRQGQIRLRKEKQSIYTYPVPDSSV</sequence>
<evidence type="ECO:0000313" key="15">
    <source>
        <dbReference type="EMBL" id="KAF2311729.1"/>
    </source>
</evidence>
<dbReference type="EMBL" id="JAAGAX010000006">
    <property type="protein sequence ID" value="KAF2311729.1"/>
    <property type="molecule type" value="Genomic_DNA"/>
</dbReference>
<proteinExistence type="inferred from homology"/>
<keyword evidence="10" id="KW-0119">Carbohydrate metabolism</keyword>
<evidence type="ECO:0000256" key="7">
    <source>
        <dbReference type="ARBA" id="ARBA00022801"/>
    </source>
</evidence>
<keyword evidence="3" id="KW-0645">Protease</keyword>
<evidence type="ECO:0000256" key="3">
    <source>
        <dbReference type="ARBA" id="ARBA00022670"/>
    </source>
</evidence>
<keyword evidence="5" id="KW-0808">Transferase</keyword>
<keyword evidence="16" id="KW-1185">Reference proteome</keyword>
<evidence type="ECO:0000256" key="2">
    <source>
        <dbReference type="ARBA" id="ARBA00007737"/>
    </source>
</evidence>
<feature type="compositionally biased region" description="Basic and acidic residues" evidence="13">
    <location>
        <begin position="88"/>
        <end position="99"/>
    </location>
</feature>
<dbReference type="PROSITE" id="PS50600">
    <property type="entry name" value="ULP_PROTEASE"/>
    <property type="match status" value="1"/>
</dbReference>
<dbReference type="InterPro" id="IPR038765">
    <property type="entry name" value="Papain-like_cys_pep_sf"/>
</dbReference>
<keyword evidence="9" id="KW-0294">Fucose metabolism</keyword>
<dbReference type="PANTHER" id="PTHR47764">
    <property type="entry name" value="UBIQUITIN-LIKE-SPECIFIC PROTEASE 2B-RELATED"/>
    <property type="match status" value="1"/>
</dbReference>
<dbReference type="FunFam" id="3.30.310.130:FF:000006">
    <property type="entry name" value="Probable ubiquitin-like-specific protease 2B"/>
    <property type="match status" value="1"/>
</dbReference>
<comment type="function">
    <text evidence="12">Protease that catalyzes two essential functions in the SUMO pathway: processing of full-length SUMOs to their mature forms and deconjugation of SUMO from targeted proteins.</text>
</comment>
<dbReference type="CDD" id="cd11299">
    <property type="entry name" value="O-FucT_plant"/>
    <property type="match status" value="1"/>
</dbReference>
<reference evidence="15 16" key="1">
    <citation type="journal article" date="2020" name="Mol. Plant">
        <title>The Chromosome-Based Rubber Tree Genome Provides New Insights into Spurge Genome Evolution and Rubber Biosynthesis.</title>
        <authorList>
            <person name="Liu J."/>
            <person name="Shi C."/>
            <person name="Shi C.C."/>
            <person name="Li W."/>
            <person name="Zhang Q.J."/>
            <person name="Zhang Y."/>
            <person name="Li K."/>
            <person name="Lu H.F."/>
            <person name="Shi C."/>
            <person name="Zhu S.T."/>
            <person name="Xiao Z.Y."/>
            <person name="Nan H."/>
            <person name="Yue Y."/>
            <person name="Zhu X.G."/>
            <person name="Wu Y."/>
            <person name="Hong X.N."/>
            <person name="Fan G.Y."/>
            <person name="Tong Y."/>
            <person name="Zhang D."/>
            <person name="Mao C.L."/>
            <person name="Liu Y.L."/>
            <person name="Hao S.J."/>
            <person name="Liu W.Q."/>
            <person name="Lv M.Q."/>
            <person name="Zhang H.B."/>
            <person name="Liu Y."/>
            <person name="Hu-Tang G.R."/>
            <person name="Wang J.P."/>
            <person name="Wang J.H."/>
            <person name="Sun Y.H."/>
            <person name="Ni S.B."/>
            <person name="Chen W.B."/>
            <person name="Zhang X.C."/>
            <person name="Jiao Y.N."/>
            <person name="Eichler E.E."/>
            <person name="Li G.H."/>
            <person name="Liu X."/>
            <person name="Gao L.Z."/>
        </authorList>
    </citation>
    <scope>NUCLEOTIDE SEQUENCE [LARGE SCALE GENOMIC DNA]</scope>
    <source>
        <strain evidence="16">cv. GT1</strain>
        <tissue evidence="15">Leaf</tissue>
    </source>
</reference>
<comment type="similarity">
    <text evidence="1">Belongs to the peptidase C48 family.</text>
</comment>
<dbReference type="Proteomes" id="UP000467840">
    <property type="component" value="Chromosome 14"/>
</dbReference>